<feature type="domain" description="PAC" evidence="11">
    <location>
        <begin position="1084"/>
        <end position="1134"/>
    </location>
</feature>
<keyword evidence="4" id="KW-0547">Nucleotide-binding</keyword>
<dbReference type="CDD" id="cd01949">
    <property type="entry name" value="GGDEF"/>
    <property type="match status" value="1"/>
</dbReference>
<dbReference type="InterPro" id="IPR043128">
    <property type="entry name" value="Rev_trsase/Diguanyl_cyclase"/>
</dbReference>
<dbReference type="PANTHER" id="PTHR44757">
    <property type="entry name" value="DIGUANYLATE CYCLASE DGCP"/>
    <property type="match status" value="1"/>
</dbReference>
<dbReference type="Pfam" id="PF13426">
    <property type="entry name" value="PAS_9"/>
    <property type="match status" value="1"/>
</dbReference>
<protein>
    <submittedName>
        <fullName evidence="13">PAS domain S-box-containing protein/diguanylate cyclase (GGDEF) domain-containing protein</fullName>
    </submittedName>
</protein>
<keyword evidence="9" id="KW-0812">Transmembrane</keyword>
<dbReference type="GO" id="GO:0016020">
    <property type="term" value="C:membrane"/>
    <property type="evidence" value="ECO:0007669"/>
    <property type="project" value="UniProtKB-SubCell"/>
</dbReference>
<feature type="domain" description="GGDEF" evidence="12">
    <location>
        <begin position="1194"/>
        <end position="1331"/>
    </location>
</feature>
<dbReference type="InterPro" id="IPR029787">
    <property type="entry name" value="Nucleotide_cyclase"/>
</dbReference>
<dbReference type="Proteomes" id="UP000186513">
    <property type="component" value="Unassembled WGS sequence"/>
</dbReference>
<sequence length="1333" mass="146817">MPSTLSQSQRQAWQRRFLQVFLPFLALIALASFLLWRTEREQAWLHQGELLQARLQLLARASHGTLSDAATDLTLLANDPDLQRLLLKPPTQWGEYGEHFVSFLSFKPIYDQMRVLDLEGQERVRVLLNRGDPVVLEPAQLQSQQNSADFQHSRQLTRGQIYLSALDLKPEEAFGPQGLKPTLRLVTPLYDPQGERRGLLVFNLLIHQLEAEFQRLIAADQQLALLDAQGQWLLGGLPEDRFARLLKRGQTLAQRDPALWQAMQTSPQGVLRGPDGLRAFLAVNPADPGAQAERLRLRLPFQADRASGWWLLLSSKTPALPGNAPLRLALLFGLGGGLAALILASGFATLGMHGAARREREALYLDLFEQAPSAILLLDVQHHVSYANPAWYRLSGQQPEQALGESWLCLLGEADREAMLAALQALAQGETPRLICRLQRPDGRQCWVGCQLSRGPEWQSERYHAVLSLVDIDAQKEQERRLASALELVQGVLDGCGDPILVLDPQFRVTLRNPACGQAFGLLYGRAPEPGEALADWLSGHASDYAELQAHFSRAVLGTAAQCRLQLGPARRVFSASFSPLRDGQGACAGAILFARDVTAMAALQASVARNEELFRGVFASSLDAVFVLEAVRDTGHTIVDFKYIEAGGQPLGQSALRREELVGQMLSERPPLCHGQYSPLERYRQVVESGLPMQEELFLDHDQMAPGWYEVRAVSMGWGVAVSCRDISVRKQVELALASTEALQRNILDSAPYAIIAQGQDGLITLFNRAAEQLLGYRADELIGRQSPVILHDSGELVRYAEELGAELGRPLEPDTTLFSLGLQHGALMRDWTYLCKDGRRIPVRLTLSIRRDAAGENIGTMGIAYDISAEKALEAERDRLHAVVEALPDMVRLSNLDEQVIYLNAAGRKLLGVAPDAPLDGLSLRFGYTEWSYKLIRSQAIPQALAGQPWQGETQWQRADGTVIDTLQLVVAPCMAGREPSFTATIVHDLSDLRAMERKMIEDEAMLNSILESVRDAIIVVDEAGVVQVLNPAVSEVYGLGLHQVMGRHFSVLMPPEAGARQAENFQHYIQRGEQREAVIGARVEMPGRRVDGTVFPAEVTTTEVRLGNRRLFTCVLRDISERKAFEARLLQNIEEMQETQAALNAANQQLLGANMELARMAQQDGLTGVANRRAFDQALEQEWQRAARSVQPLALLMIDVDHFKKYNDGYGHQLGDACLKQVASVLRAALSRPADVVARYGGEEFALILPETDADGARQVAARLRALLAEANIAHAFSPTAPRVTVSVGMAVLVPLHGVAADYLVSAADQALYRAKEDGRDRAVLAGAGA</sequence>
<dbReference type="PROSITE" id="PS50887">
    <property type="entry name" value="GGDEF"/>
    <property type="match status" value="1"/>
</dbReference>
<evidence type="ECO:0000256" key="1">
    <source>
        <dbReference type="ARBA" id="ARBA00004370"/>
    </source>
</evidence>
<dbReference type="Gene3D" id="3.30.70.270">
    <property type="match status" value="1"/>
</dbReference>
<evidence type="ECO:0000256" key="4">
    <source>
        <dbReference type="ARBA" id="ARBA00022741"/>
    </source>
</evidence>
<feature type="domain" description="PAC" evidence="11">
    <location>
        <begin position="829"/>
        <end position="881"/>
    </location>
</feature>
<dbReference type="InterPro" id="IPR000700">
    <property type="entry name" value="PAS-assoc_C"/>
</dbReference>
<dbReference type="NCBIfam" id="TIGR00229">
    <property type="entry name" value="sensory_box"/>
    <property type="match status" value="3"/>
</dbReference>
<evidence type="ECO:0000259" key="11">
    <source>
        <dbReference type="PROSITE" id="PS50113"/>
    </source>
</evidence>
<feature type="transmembrane region" description="Helical" evidence="9">
    <location>
        <begin position="20"/>
        <end position="36"/>
    </location>
</feature>
<accession>A0A1K2HEN5</accession>
<feature type="coiled-coil region" evidence="8">
    <location>
        <begin position="1129"/>
        <end position="1166"/>
    </location>
</feature>
<keyword evidence="14" id="KW-1185">Reference proteome</keyword>
<dbReference type="InterPro" id="IPR035965">
    <property type="entry name" value="PAS-like_dom_sf"/>
</dbReference>
<evidence type="ECO:0000259" key="12">
    <source>
        <dbReference type="PROSITE" id="PS50887"/>
    </source>
</evidence>
<dbReference type="Pfam" id="PF08448">
    <property type="entry name" value="PAS_4"/>
    <property type="match status" value="2"/>
</dbReference>
<dbReference type="SMART" id="SM00267">
    <property type="entry name" value="GGDEF"/>
    <property type="match status" value="1"/>
</dbReference>
<dbReference type="RefSeq" id="WP_072428032.1">
    <property type="nucleotide sequence ID" value="NZ_FPKR01000005.1"/>
</dbReference>
<dbReference type="InterPro" id="IPR048760">
    <property type="entry name" value="VP0354-like_sensor_dom"/>
</dbReference>
<dbReference type="Pfam" id="PF21623">
    <property type="entry name" value="HK_sensor_dom_bact"/>
    <property type="match status" value="1"/>
</dbReference>
<dbReference type="PANTHER" id="PTHR44757:SF2">
    <property type="entry name" value="BIOFILM ARCHITECTURE MAINTENANCE PROTEIN MBAA"/>
    <property type="match status" value="1"/>
</dbReference>
<evidence type="ECO:0000256" key="5">
    <source>
        <dbReference type="ARBA" id="ARBA00022777"/>
    </source>
</evidence>
<comment type="subcellular location">
    <subcellularLocation>
        <location evidence="1">Membrane</location>
    </subcellularLocation>
</comment>
<dbReference type="InterPro" id="IPR029151">
    <property type="entry name" value="Sensor-like_sf"/>
</dbReference>
<feature type="domain" description="PAS" evidence="10">
    <location>
        <begin position="878"/>
        <end position="918"/>
    </location>
</feature>
<dbReference type="SUPFAM" id="SSF55785">
    <property type="entry name" value="PYP-like sensor domain (PAS domain)"/>
    <property type="match status" value="5"/>
</dbReference>
<feature type="domain" description="PAS" evidence="10">
    <location>
        <begin position="741"/>
        <end position="787"/>
    </location>
</feature>
<gene>
    <name evidence="13" type="ORF">SAMN02745887_01509</name>
</gene>
<evidence type="ECO:0000256" key="3">
    <source>
        <dbReference type="ARBA" id="ARBA00022679"/>
    </source>
</evidence>
<evidence type="ECO:0000313" key="14">
    <source>
        <dbReference type="Proteomes" id="UP000186513"/>
    </source>
</evidence>
<feature type="domain" description="PAS" evidence="10">
    <location>
        <begin position="1005"/>
        <end position="1075"/>
    </location>
</feature>
<dbReference type="InterPro" id="IPR001610">
    <property type="entry name" value="PAC"/>
</dbReference>
<dbReference type="PROSITE" id="PS50112">
    <property type="entry name" value="PAS"/>
    <property type="match status" value="4"/>
</dbReference>
<dbReference type="SUPFAM" id="SSF55073">
    <property type="entry name" value="Nucleotide cyclase"/>
    <property type="match status" value="1"/>
</dbReference>
<dbReference type="GO" id="GO:0005524">
    <property type="term" value="F:ATP binding"/>
    <property type="evidence" value="ECO:0007669"/>
    <property type="project" value="UniProtKB-KW"/>
</dbReference>
<keyword evidence="3" id="KW-0808">Transferase</keyword>
<keyword evidence="9" id="KW-0472">Membrane</keyword>
<dbReference type="SMART" id="SM00091">
    <property type="entry name" value="PAS"/>
    <property type="match status" value="5"/>
</dbReference>
<dbReference type="Pfam" id="PF00989">
    <property type="entry name" value="PAS"/>
    <property type="match status" value="2"/>
</dbReference>
<keyword evidence="5" id="KW-0418">Kinase</keyword>
<dbReference type="InterPro" id="IPR052155">
    <property type="entry name" value="Biofilm_reg_signaling"/>
</dbReference>
<feature type="transmembrane region" description="Helical" evidence="9">
    <location>
        <begin position="328"/>
        <end position="350"/>
    </location>
</feature>
<keyword evidence="2" id="KW-0597">Phosphoprotein</keyword>
<dbReference type="OrthoDB" id="8929028at2"/>
<dbReference type="SMART" id="SM00086">
    <property type="entry name" value="PAC"/>
    <property type="match status" value="4"/>
</dbReference>
<dbReference type="GO" id="GO:0006355">
    <property type="term" value="P:regulation of DNA-templated transcription"/>
    <property type="evidence" value="ECO:0007669"/>
    <property type="project" value="InterPro"/>
</dbReference>
<dbReference type="InterPro" id="IPR000014">
    <property type="entry name" value="PAS"/>
</dbReference>
<evidence type="ECO:0000256" key="7">
    <source>
        <dbReference type="ARBA" id="ARBA00023012"/>
    </source>
</evidence>
<organism evidence="13 14">
    <name type="scientific">Chitinimonas taiwanensis DSM 18899</name>
    <dbReference type="NCBI Taxonomy" id="1121279"/>
    <lineage>
        <taxon>Bacteria</taxon>
        <taxon>Pseudomonadati</taxon>
        <taxon>Pseudomonadota</taxon>
        <taxon>Betaproteobacteria</taxon>
        <taxon>Neisseriales</taxon>
        <taxon>Chitinibacteraceae</taxon>
        <taxon>Chitinimonas</taxon>
    </lineage>
</organism>
<evidence type="ECO:0000259" key="10">
    <source>
        <dbReference type="PROSITE" id="PS50112"/>
    </source>
</evidence>
<dbReference type="EMBL" id="FPKR01000005">
    <property type="protein sequence ID" value="SFZ75215.1"/>
    <property type="molecule type" value="Genomic_DNA"/>
</dbReference>
<dbReference type="InterPro" id="IPR013767">
    <property type="entry name" value="PAS_fold"/>
</dbReference>
<name>A0A1K2HEN5_9NEIS</name>
<keyword evidence="8" id="KW-0175">Coiled coil</keyword>
<dbReference type="Gene3D" id="3.30.450.20">
    <property type="entry name" value="PAS domain"/>
    <property type="match status" value="8"/>
</dbReference>
<dbReference type="FunFam" id="3.30.70.270:FF:000001">
    <property type="entry name" value="Diguanylate cyclase domain protein"/>
    <property type="match status" value="1"/>
</dbReference>
<reference evidence="13 14" key="1">
    <citation type="submission" date="2016-11" db="EMBL/GenBank/DDBJ databases">
        <authorList>
            <person name="Jaros S."/>
            <person name="Januszkiewicz K."/>
            <person name="Wedrychowicz H."/>
        </authorList>
    </citation>
    <scope>NUCLEOTIDE SEQUENCE [LARGE SCALE GENOMIC DNA]</scope>
    <source>
        <strain evidence="13 14">DSM 18899</strain>
    </source>
</reference>
<dbReference type="STRING" id="1121279.SAMN02745887_01509"/>
<evidence type="ECO:0000256" key="8">
    <source>
        <dbReference type="SAM" id="Coils"/>
    </source>
</evidence>
<keyword evidence="9" id="KW-1133">Transmembrane helix</keyword>
<evidence type="ECO:0000256" key="9">
    <source>
        <dbReference type="SAM" id="Phobius"/>
    </source>
</evidence>
<evidence type="ECO:0000256" key="6">
    <source>
        <dbReference type="ARBA" id="ARBA00022840"/>
    </source>
</evidence>
<dbReference type="InterPro" id="IPR000160">
    <property type="entry name" value="GGDEF_dom"/>
</dbReference>
<keyword evidence="6" id="KW-0067">ATP-binding</keyword>
<dbReference type="GO" id="GO:0000160">
    <property type="term" value="P:phosphorelay signal transduction system"/>
    <property type="evidence" value="ECO:0007669"/>
    <property type="project" value="UniProtKB-KW"/>
</dbReference>
<dbReference type="InterPro" id="IPR013656">
    <property type="entry name" value="PAS_4"/>
</dbReference>
<dbReference type="Pfam" id="PF00990">
    <property type="entry name" value="GGDEF"/>
    <property type="match status" value="1"/>
</dbReference>
<evidence type="ECO:0000256" key="2">
    <source>
        <dbReference type="ARBA" id="ARBA00022553"/>
    </source>
</evidence>
<keyword evidence="7" id="KW-0902">Two-component regulatory system</keyword>
<dbReference type="NCBIfam" id="TIGR00254">
    <property type="entry name" value="GGDEF"/>
    <property type="match status" value="1"/>
</dbReference>
<proteinExistence type="predicted"/>
<dbReference type="PROSITE" id="PS50113">
    <property type="entry name" value="PAC"/>
    <property type="match status" value="2"/>
</dbReference>
<feature type="domain" description="PAS" evidence="10">
    <location>
        <begin position="360"/>
        <end position="430"/>
    </location>
</feature>
<evidence type="ECO:0000313" key="13">
    <source>
        <dbReference type="EMBL" id="SFZ75215.1"/>
    </source>
</evidence>
<dbReference type="GO" id="GO:0016301">
    <property type="term" value="F:kinase activity"/>
    <property type="evidence" value="ECO:0007669"/>
    <property type="project" value="UniProtKB-KW"/>
</dbReference>
<dbReference type="SUPFAM" id="SSF103190">
    <property type="entry name" value="Sensory domain-like"/>
    <property type="match status" value="2"/>
</dbReference>
<dbReference type="CDD" id="cd00130">
    <property type="entry name" value="PAS"/>
    <property type="match status" value="3"/>
</dbReference>